<proteinExistence type="predicted"/>
<reference evidence="1 2" key="1">
    <citation type="submission" date="2016-10" db="EMBL/GenBank/DDBJ databases">
        <authorList>
            <person name="de Groot N.N."/>
        </authorList>
    </citation>
    <scope>NUCLEOTIDE SEQUENCE [LARGE SCALE GENOMIC DNA]</scope>
    <source>
        <strain evidence="1 2">CGMCC 1.8891</strain>
    </source>
</reference>
<sequence length="239" mass="26948">MAEITNEKMERLHRSGALLSKSWLVFAHPDLKAQWEDLHKQSGMDLIKQDATAAAKIDGDVSAKFAHAFSGFSKLASARSELETTLKANVLSYISKGYVLGFGYELPRSVSSDPVAIPKAAWTGKCDWEKGTLSFRGLEFVDVRLTTNRIYNEILERSFLDCTPERAVGRPSIAKDIQTAIHALYEAGEIDTDASQKSHFSKAQRWLKLNRPNLDPISYETFRKNFSPFFNDLKKNKKQ</sequence>
<dbReference type="Proteomes" id="UP000183299">
    <property type="component" value="Unassembled WGS sequence"/>
</dbReference>
<keyword evidence="2" id="KW-1185">Reference proteome</keyword>
<dbReference type="GeneID" id="98666032"/>
<dbReference type="STRING" id="576117.SAMN04488138_1127"/>
<evidence type="ECO:0000313" key="2">
    <source>
        <dbReference type="Proteomes" id="UP000183299"/>
    </source>
</evidence>
<dbReference type="EMBL" id="FORY01000012">
    <property type="protein sequence ID" value="SFJ84360.1"/>
    <property type="molecule type" value="Genomic_DNA"/>
</dbReference>
<dbReference type="AlphaFoldDB" id="A0A1I3UMT1"/>
<dbReference type="OrthoDB" id="7874762at2"/>
<accession>A0A1I3UMT1</accession>
<evidence type="ECO:0000313" key="1">
    <source>
        <dbReference type="EMBL" id="SFJ84360.1"/>
    </source>
</evidence>
<protein>
    <submittedName>
        <fullName evidence="1">Uncharacterized protein</fullName>
    </submittedName>
</protein>
<name>A0A1I3UMT1_9RHOB</name>
<gene>
    <name evidence="1" type="ORF">SAMN04488138_1127</name>
</gene>
<dbReference type="RefSeq" id="WP_066600357.1">
    <property type="nucleotide sequence ID" value="NZ_FORY01000012.1"/>
</dbReference>
<organism evidence="1 2">
    <name type="scientific">Celeribacter halophilus</name>
    <dbReference type="NCBI Taxonomy" id="576117"/>
    <lineage>
        <taxon>Bacteria</taxon>
        <taxon>Pseudomonadati</taxon>
        <taxon>Pseudomonadota</taxon>
        <taxon>Alphaproteobacteria</taxon>
        <taxon>Rhodobacterales</taxon>
        <taxon>Roseobacteraceae</taxon>
        <taxon>Celeribacter</taxon>
    </lineage>
</organism>